<keyword evidence="4 6" id="KW-0732">Signal</keyword>
<dbReference type="RefSeq" id="WP_006591463.1">
    <property type="nucleotide sequence ID" value="NZ_BAHD01000014.1"/>
</dbReference>
<dbReference type="eggNOG" id="COG0614">
    <property type="taxonomic scope" value="Bacteria"/>
</dbReference>
<comment type="subcellular location">
    <subcellularLocation>
        <location evidence="1">Cell envelope</location>
    </subcellularLocation>
</comment>
<dbReference type="GO" id="GO:0030288">
    <property type="term" value="C:outer membrane-bounded periplasmic space"/>
    <property type="evidence" value="ECO:0007669"/>
    <property type="project" value="TreeGrafter"/>
</dbReference>
<feature type="coiled-coil region" evidence="5">
    <location>
        <begin position="183"/>
        <end position="210"/>
    </location>
</feature>
<evidence type="ECO:0000313" key="9">
    <source>
        <dbReference type="Proteomes" id="UP000008366"/>
    </source>
</evidence>
<dbReference type="PANTHER" id="PTHR30532:SF1">
    <property type="entry name" value="IRON(3+)-HYDROXAMATE-BINDING PROTEIN FHUD"/>
    <property type="match status" value="1"/>
</dbReference>
<evidence type="ECO:0000256" key="6">
    <source>
        <dbReference type="SAM" id="SignalP"/>
    </source>
</evidence>
<dbReference type="SUPFAM" id="SSF53807">
    <property type="entry name" value="Helical backbone' metal receptor"/>
    <property type="match status" value="1"/>
</dbReference>
<accession>K6WMB6</accession>
<keyword evidence="5" id="KW-0175">Coiled coil</keyword>
<feature type="chain" id="PRO_5039075235" evidence="6">
    <location>
        <begin position="28"/>
        <end position="334"/>
    </location>
</feature>
<comment type="similarity">
    <text evidence="2">Belongs to the bacterial solute-binding protein 8 family.</text>
</comment>
<dbReference type="EMBL" id="BAHD01000014">
    <property type="protein sequence ID" value="GAB94931.1"/>
    <property type="molecule type" value="Genomic_DNA"/>
</dbReference>
<evidence type="ECO:0000259" key="7">
    <source>
        <dbReference type="PROSITE" id="PS50983"/>
    </source>
</evidence>
<dbReference type="AlphaFoldDB" id="K6WMB6"/>
<proteinExistence type="inferred from homology"/>
<organism evidence="8 9">
    <name type="scientific">Kineosphaera limosa NBRC 100340</name>
    <dbReference type="NCBI Taxonomy" id="1184609"/>
    <lineage>
        <taxon>Bacteria</taxon>
        <taxon>Bacillati</taxon>
        <taxon>Actinomycetota</taxon>
        <taxon>Actinomycetes</taxon>
        <taxon>Micrococcales</taxon>
        <taxon>Dermatophilaceae</taxon>
        <taxon>Kineosphaera</taxon>
    </lineage>
</organism>
<evidence type="ECO:0000256" key="2">
    <source>
        <dbReference type="ARBA" id="ARBA00008814"/>
    </source>
</evidence>
<dbReference type="PROSITE" id="PS51257">
    <property type="entry name" value="PROKAR_LIPOPROTEIN"/>
    <property type="match status" value="1"/>
</dbReference>
<dbReference type="PROSITE" id="PS50983">
    <property type="entry name" value="FE_B12_PBP"/>
    <property type="match status" value="1"/>
</dbReference>
<dbReference type="Gene3D" id="3.40.50.1980">
    <property type="entry name" value="Nitrogenase molybdenum iron protein domain"/>
    <property type="match status" value="2"/>
</dbReference>
<dbReference type="PANTHER" id="PTHR30532">
    <property type="entry name" value="IRON III DICITRATE-BINDING PERIPLASMIC PROTEIN"/>
    <property type="match status" value="1"/>
</dbReference>
<keyword evidence="9" id="KW-1185">Reference proteome</keyword>
<gene>
    <name evidence="8" type="ORF">KILIM_014_00670</name>
</gene>
<dbReference type="GO" id="GO:1901678">
    <property type="term" value="P:iron coordination entity transport"/>
    <property type="evidence" value="ECO:0007669"/>
    <property type="project" value="UniProtKB-ARBA"/>
</dbReference>
<dbReference type="InterPro" id="IPR002491">
    <property type="entry name" value="ABC_transptr_periplasmic_BD"/>
</dbReference>
<feature type="signal peptide" evidence="6">
    <location>
        <begin position="1"/>
        <end position="27"/>
    </location>
</feature>
<dbReference type="Pfam" id="PF01497">
    <property type="entry name" value="Peripla_BP_2"/>
    <property type="match status" value="1"/>
</dbReference>
<name>K6WMB6_9MICO</name>
<dbReference type="Proteomes" id="UP000008366">
    <property type="component" value="Unassembled WGS sequence"/>
</dbReference>
<sequence>MNNPRLLAAAGALVIGLGITACGSATSATSGAAGTSTETAAAGAEATTHSVDTAFGQVTIPTKPTRAIALEGGVGPLLSAGITPVATADGDFADSFLPEEYAKVKDLPIILGKDGPDLERIVALKPDLMIGFVRGGKTAELSADAKAQWTKLNAIAPTVLIRSDGSAQTKDATLTMSEVLGDGEQAQAAKKAYEEKAAELKKTYADVLANNVFAPLDYYEEVNVYSPISWPGDTLLDAGAKLTSVSANERTENATFLSAEQLGKISDATVVLYDETVDGQPAEGAAELAKLPTYTALPAVKAGHSYGLRYFFADRYETALKSLESLEATLKKLA</sequence>
<dbReference type="OrthoDB" id="1846031at2"/>
<protein>
    <submittedName>
        <fullName evidence="8">Putative iron-siderophore ABC transporter substrate-binding protein</fullName>
    </submittedName>
</protein>
<reference evidence="8 9" key="1">
    <citation type="submission" date="2012-08" db="EMBL/GenBank/DDBJ databases">
        <title>Whole genome shotgun sequence of Kineosphaera limosa NBRC 100340.</title>
        <authorList>
            <person name="Yoshida I."/>
            <person name="Isaki S."/>
            <person name="Hosoyama A."/>
            <person name="Tsuchikane K."/>
            <person name="Katsumata H."/>
            <person name="Ando Y."/>
            <person name="Ohji S."/>
            <person name="Hamada M."/>
            <person name="Tamura T."/>
            <person name="Yamazoe A."/>
            <person name="Yamazaki S."/>
            <person name="Fujita N."/>
        </authorList>
    </citation>
    <scope>NUCLEOTIDE SEQUENCE [LARGE SCALE GENOMIC DNA]</scope>
    <source>
        <strain evidence="8 9">NBRC 100340</strain>
    </source>
</reference>
<evidence type="ECO:0000256" key="4">
    <source>
        <dbReference type="ARBA" id="ARBA00022729"/>
    </source>
</evidence>
<evidence type="ECO:0000256" key="1">
    <source>
        <dbReference type="ARBA" id="ARBA00004196"/>
    </source>
</evidence>
<evidence type="ECO:0000313" key="8">
    <source>
        <dbReference type="EMBL" id="GAB94931.1"/>
    </source>
</evidence>
<comment type="caution">
    <text evidence="8">The sequence shown here is derived from an EMBL/GenBank/DDBJ whole genome shotgun (WGS) entry which is preliminary data.</text>
</comment>
<dbReference type="InterPro" id="IPR051313">
    <property type="entry name" value="Bact_iron-sidero_bind"/>
</dbReference>
<feature type="domain" description="Fe/B12 periplasmic-binding" evidence="7">
    <location>
        <begin position="66"/>
        <end position="334"/>
    </location>
</feature>
<evidence type="ECO:0000256" key="3">
    <source>
        <dbReference type="ARBA" id="ARBA00022448"/>
    </source>
</evidence>
<dbReference type="STRING" id="1184609.KILIM_014_00670"/>
<keyword evidence="3" id="KW-0813">Transport</keyword>
<evidence type="ECO:0000256" key="5">
    <source>
        <dbReference type="SAM" id="Coils"/>
    </source>
</evidence>